<evidence type="ECO:0000256" key="1">
    <source>
        <dbReference type="ARBA" id="ARBA00004123"/>
    </source>
</evidence>
<dbReference type="Proteomes" id="UP000034291">
    <property type="component" value="Unassembled WGS sequence"/>
</dbReference>
<evidence type="ECO:0000256" key="3">
    <source>
        <dbReference type="ARBA" id="ARBA00007321"/>
    </source>
</evidence>
<comment type="caution">
    <text evidence="8">The sequence shown here is derived from an EMBL/GenBank/DDBJ whole genome shotgun (WGS) entry which is preliminary data.</text>
</comment>
<keyword evidence="6" id="KW-0137">Centromere</keyword>
<dbReference type="AlphaFoldDB" id="A0A0F8U5U3"/>
<name>A0A0F8U5U3_9EURO</name>
<reference evidence="8 9" key="1">
    <citation type="submission" date="2015-02" db="EMBL/GenBank/DDBJ databases">
        <title>Draft Genome Sequences of Two Closely-Related Aflatoxigenic Aspergillus Species Obtained from the Cote d'Ivoire.</title>
        <authorList>
            <person name="Moore G.G."/>
            <person name="Beltz S.B."/>
            <person name="Mack B.M."/>
        </authorList>
    </citation>
    <scope>NUCLEOTIDE SEQUENCE [LARGE SCALE GENOMIC DNA]</scope>
    <source>
        <strain evidence="8 9">SRRC1468</strain>
    </source>
</reference>
<dbReference type="GO" id="GO:0031511">
    <property type="term" value="C:Mis6-Sim4 complex"/>
    <property type="evidence" value="ECO:0007669"/>
    <property type="project" value="TreeGrafter"/>
</dbReference>
<dbReference type="InterPro" id="IPR018464">
    <property type="entry name" value="CENP-O"/>
</dbReference>
<accession>A0A0F8U5U3</accession>
<comment type="similarity">
    <text evidence="3">Belongs to the CENP-O/MCM21 family.</text>
</comment>
<protein>
    <recommendedName>
        <fullName evidence="10">Cenp-O kinetochore centromere component</fullName>
    </recommendedName>
</protein>
<proteinExistence type="inferred from homology"/>
<dbReference type="EMBL" id="JZBS01003437">
    <property type="protein sequence ID" value="KKK14963.1"/>
    <property type="molecule type" value="Genomic_DNA"/>
</dbReference>
<evidence type="ECO:0000313" key="8">
    <source>
        <dbReference type="EMBL" id="KKK14963.1"/>
    </source>
</evidence>
<feature type="region of interest" description="Disordered" evidence="7">
    <location>
        <begin position="107"/>
        <end position="126"/>
    </location>
</feature>
<feature type="non-terminal residue" evidence="8">
    <location>
        <position position="370"/>
    </location>
</feature>
<evidence type="ECO:0000256" key="6">
    <source>
        <dbReference type="ARBA" id="ARBA00023328"/>
    </source>
</evidence>
<dbReference type="PANTHER" id="PTHR14582">
    <property type="entry name" value="INNER KINETOCHORE SUBUNIT MAL2"/>
    <property type="match status" value="1"/>
</dbReference>
<feature type="region of interest" description="Disordered" evidence="7">
    <location>
        <begin position="47"/>
        <end position="81"/>
    </location>
</feature>
<keyword evidence="9" id="KW-1185">Reference proteome</keyword>
<dbReference type="OrthoDB" id="10050372at2759"/>
<sequence length="370" mass="41485">MDLLHSTVNMEEELDSEISSIRAEIRNLQRRRRFLASSILSSDILQSRFKAHQPQQEEDEEEETTTTTAAATRPAPLSTLNEDISPLVRAAGIHAQSNHHRIAFSTTTFPFKDPSPNNNPPNSATGNANLLGVRIDIGVRSGRFSKPYYLLLRRVRVDAAGKQERTRVRVHRHTIPAFIPVERLERVFLPVPVSVQGDEGEGERLNETKKKSSSARGQDLRGFVREVRRQLVAWHTRIDAVSYLREQLGVIRRGVDEDEYGYEDEHEHANKDGLWDRDVLGDSGAGETRLKKNELGIVALAPTALEASYVRLEWEDGRVGRLKVSNSGVVERAVVIGDTGRDKTLEAAITAGDRKLLTVLDRLKKYSLSS</sequence>
<evidence type="ECO:0008006" key="10">
    <source>
        <dbReference type="Google" id="ProtNLM"/>
    </source>
</evidence>
<evidence type="ECO:0000256" key="2">
    <source>
        <dbReference type="ARBA" id="ARBA00004584"/>
    </source>
</evidence>
<dbReference type="GO" id="GO:0005634">
    <property type="term" value="C:nucleus"/>
    <property type="evidence" value="ECO:0007669"/>
    <property type="project" value="UniProtKB-SubCell"/>
</dbReference>
<evidence type="ECO:0000256" key="5">
    <source>
        <dbReference type="ARBA" id="ARBA00023242"/>
    </source>
</evidence>
<dbReference type="PANTHER" id="PTHR14582:SF1">
    <property type="entry name" value="CENTROMERE PROTEIN O"/>
    <property type="match status" value="1"/>
</dbReference>
<feature type="region of interest" description="Disordered" evidence="7">
    <location>
        <begin position="198"/>
        <end position="217"/>
    </location>
</feature>
<keyword evidence="5" id="KW-0539">Nucleus</keyword>
<comment type="subcellular location">
    <subcellularLocation>
        <location evidence="2">Chromosome</location>
        <location evidence="2">Centromere</location>
    </subcellularLocation>
    <subcellularLocation>
        <location evidence="1">Nucleus</location>
    </subcellularLocation>
</comment>
<keyword evidence="4" id="KW-0158">Chromosome</keyword>
<organism evidence="8 9">
    <name type="scientific">Aspergillus rambellii</name>
    <dbReference type="NCBI Taxonomy" id="308745"/>
    <lineage>
        <taxon>Eukaryota</taxon>
        <taxon>Fungi</taxon>
        <taxon>Dikarya</taxon>
        <taxon>Ascomycota</taxon>
        <taxon>Pezizomycotina</taxon>
        <taxon>Eurotiomycetes</taxon>
        <taxon>Eurotiomycetidae</taxon>
        <taxon>Eurotiales</taxon>
        <taxon>Aspergillaceae</taxon>
        <taxon>Aspergillus</taxon>
        <taxon>Aspergillus subgen. Nidulantes</taxon>
    </lineage>
</organism>
<evidence type="ECO:0000256" key="7">
    <source>
        <dbReference type="SAM" id="MobiDB-lite"/>
    </source>
</evidence>
<dbReference type="Pfam" id="PF09496">
    <property type="entry name" value="CENP-O"/>
    <property type="match status" value="1"/>
</dbReference>
<evidence type="ECO:0000256" key="4">
    <source>
        <dbReference type="ARBA" id="ARBA00022454"/>
    </source>
</evidence>
<feature type="compositionally biased region" description="Low complexity" evidence="7">
    <location>
        <begin position="114"/>
        <end position="123"/>
    </location>
</feature>
<gene>
    <name evidence="8" type="ORF">ARAM_002603</name>
</gene>
<evidence type="ECO:0000313" key="9">
    <source>
        <dbReference type="Proteomes" id="UP000034291"/>
    </source>
</evidence>